<feature type="region of interest" description="Disordered" evidence="6">
    <location>
        <begin position="405"/>
        <end position="458"/>
    </location>
</feature>
<evidence type="ECO:0000313" key="8">
    <source>
        <dbReference type="EMBL" id="MFA9950709.1"/>
    </source>
</evidence>
<reference evidence="9" key="1">
    <citation type="submission" date="2024-06" db="EMBL/GenBank/DDBJ databases">
        <title>Radixoralia hellwigii gen. nov., sp nov., isolated from a root canal in the human oral cavity.</title>
        <authorList>
            <person name="Bartsch S."/>
            <person name="Wittmer A."/>
            <person name="Schulz A.-K."/>
            <person name="Neumann-Schaal M."/>
            <person name="Wolf J."/>
            <person name="Gronow S."/>
            <person name="Tennert C."/>
            <person name="Haecker G."/>
            <person name="Cieplik F."/>
            <person name="Al-Ahmad A."/>
        </authorList>
    </citation>
    <scope>NUCLEOTIDE SEQUENCE [LARGE SCALE GENOMIC DNA]</scope>
    <source>
        <strain evidence="9">Wk13</strain>
    </source>
</reference>
<dbReference type="SMART" id="SM00245">
    <property type="entry name" value="TSPc"/>
    <property type="match status" value="1"/>
</dbReference>
<feature type="region of interest" description="Disordered" evidence="6">
    <location>
        <begin position="372"/>
        <end position="391"/>
    </location>
</feature>
<dbReference type="Gene3D" id="3.90.226.10">
    <property type="entry name" value="2-enoyl-CoA Hydratase, Chain A, domain 1"/>
    <property type="match status" value="1"/>
</dbReference>
<name>A0ABV4UH07_9RHOO</name>
<feature type="compositionally biased region" description="Basic and acidic residues" evidence="6">
    <location>
        <begin position="423"/>
        <end position="443"/>
    </location>
</feature>
<dbReference type="EMBL" id="JBEUWX010000002">
    <property type="protein sequence ID" value="MFA9950709.1"/>
    <property type="molecule type" value="Genomic_DNA"/>
</dbReference>
<dbReference type="PANTHER" id="PTHR32060">
    <property type="entry name" value="TAIL-SPECIFIC PROTEASE"/>
    <property type="match status" value="1"/>
</dbReference>
<dbReference type="InterPro" id="IPR005151">
    <property type="entry name" value="Tail-specific_protease"/>
</dbReference>
<protein>
    <submittedName>
        <fullName evidence="8">S41 family peptidase</fullName>
    </submittedName>
</protein>
<dbReference type="PANTHER" id="PTHR32060:SF30">
    <property type="entry name" value="CARBOXY-TERMINAL PROCESSING PROTEASE CTPA"/>
    <property type="match status" value="1"/>
</dbReference>
<dbReference type="CDD" id="cd06782">
    <property type="entry name" value="cpPDZ_CPP-like"/>
    <property type="match status" value="1"/>
</dbReference>
<dbReference type="InterPro" id="IPR004447">
    <property type="entry name" value="Peptidase_S41A"/>
</dbReference>
<dbReference type="NCBIfam" id="TIGR00225">
    <property type="entry name" value="prc"/>
    <property type="match status" value="1"/>
</dbReference>
<organism evidence="8 9">
    <name type="scientific">Dentiradicibacter hellwigii</name>
    <dbReference type="NCBI Taxonomy" id="3149053"/>
    <lineage>
        <taxon>Bacteria</taxon>
        <taxon>Pseudomonadati</taxon>
        <taxon>Pseudomonadota</taxon>
        <taxon>Betaproteobacteria</taxon>
        <taxon>Rhodocyclales</taxon>
        <taxon>Rhodocyclaceae</taxon>
        <taxon>Dentiradicibacter</taxon>
    </lineage>
</organism>
<evidence type="ECO:0000256" key="2">
    <source>
        <dbReference type="ARBA" id="ARBA00022670"/>
    </source>
</evidence>
<gene>
    <name evidence="8" type="ORF">ABCS64_10335</name>
</gene>
<proteinExistence type="inferred from homology"/>
<dbReference type="InterPro" id="IPR055210">
    <property type="entry name" value="CtpA/B_N"/>
</dbReference>
<evidence type="ECO:0000256" key="3">
    <source>
        <dbReference type="ARBA" id="ARBA00022801"/>
    </source>
</evidence>
<feature type="domain" description="PDZ" evidence="7">
    <location>
        <begin position="89"/>
        <end position="157"/>
    </location>
</feature>
<dbReference type="Pfam" id="PF22694">
    <property type="entry name" value="CtpB_N-like"/>
    <property type="match status" value="1"/>
</dbReference>
<dbReference type="Pfam" id="PF03572">
    <property type="entry name" value="Peptidase_S41"/>
    <property type="match status" value="1"/>
</dbReference>
<dbReference type="InterPro" id="IPR036034">
    <property type="entry name" value="PDZ_sf"/>
</dbReference>
<dbReference type="InterPro" id="IPR001478">
    <property type="entry name" value="PDZ"/>
</dbReference>
<dbReference type="PROSITE" id="PS50106">
    <property type="entry name" value="PDZ"/>
    <property type="match status" value="1"/>
</dbReference>
<evidence type="ECO:0000313" key="9">
    <source>
        <dbReference type="Proteomes" id="UP001574673"/>
    </source>
</evidence>
<dbReference type="SUPFAM" id="SSF52096">
    <property type="entry name" value="ClpP/crotonase"/>
    <property type="match status" value="1"/>
</dbReference>
<dbReference type="Proteomes" id="UP001574673">
    <property type="component" value="Unassembled WGS sequence"/>
</dbReference>
<dbReference type="Pfam" id="PF13180">
    <property type="entry name" value="PDZ_2"/>
    <property type="match status" value="1"/>
</dbReference>
<dbReference type="InterPro" id="IPR029045">
    <property type="entry name" value="ClpP/crotonase-like_dom_sf"/>
</dbReference>
<dbReference type="SUPFAM" id="SSF50156">
    <property type="entry name" value="PDZ domain-like"/>
    <property type="match status" value="1"/>
</dbReference>
<keyword evidence="4 5" id="KW-0720">Serine protease</keyword>
<evidence type="ECO:0000256" key="5">
    <source>
        <dbReference type="RuleBase" id="RU004404"/>
    </source>
</evidence>
<evidence type="ECO:0000256" key="4">
    <source>
        <dbReference type="ARBA" id="ARBA00022825"/>
    </source>
</evidence>
<keyword evidence="3 5" id="KW-0378">Hydrolase</keyword>
<keyword evidence="2 5" id="KW-0645">Protease</keyword>
<dbReference type="Gene3D" id="2.30.42.10">
    <property type="match status" value="1"/>
</dbReference>
<dbReference type="Gene3D" id="3.30.750.44">
    <property type="match status" value="1"/>
</dbReference>
<dbReference type="CDD" id="cd07560">
    <property type="entry name" value="Peptidase_S41_CPP"/>
    <property type="match status" value="1"/>
</dbReference>
<evidence type="ECO:0000256" key="6">
    <source>
        <dbReference type="SAM" id="MobiDB-lite"/>
    </source>
</evidence>
<comment type="caution">
    <text evidence="8">The sequence shown here is derived from an EMBL/GenBank/DDBJ whole genome shotgun (WGS) entry which is preliminary data.</text>
</comment>
<dbReference type="RefSeq" id="WP_418891748.1">
    <property type="nucleotide sequence ID" value="NZ_JBEUWX010000002.1"/>
</dbReference>
<comment type="similarity">
    <text evidence="1 5">Belongs to the peptidase S41A family.</text>
</comment>
<dbReference type="SMART" id="SM00228">
    <property type="entry name" value="PDZ"/>
    <property type="match status" value="1"/>
</dbReference>
<sequence>MGKLKHAGLVCAGMLGGILISLQLPALAEKEDVRNRLPIEDLRIFAEVFNAIKQGYVEEVDDKKLITHAISGMLGNLDPHSSYLDADAYKELQVGTQGEFGGLGIEVGMEDGLVKVISPIEDTPADRAGIKTGDLIFKIDNTLVKGLTLSDAVKRMRGKPKTRIKLSIMRKGEVKPIELTLTREIIKVRSVKSKLVEKGYGYLRITSFQESTGAVVAKHLTDLYKEGSLKGLVLDLRNDPGGLLNSAVGVAAAFLPPKSLVTSTDGRAPDSKHKFFATPEDYLRGTRDDYLRNLPPEVRKVPIVVLINGGSASASEIVAGALQDHKRAIVMGTTSFGKGSVQTVLPLPSNTAIKLTTARYFTPSGRSIQAKGIEPDIVVEESPNGNSSSSMRLREADLEHHLANGKEEKAQTPAPDKSPQNKTSEKTKSSSPKNDKDDNSRSDDQDDAPITTRELASKKDYQFMQALNLLKGLQIIQPR</sequence>
<accession>A0ABV4UH07</accession>
<evidence type="ECO:0000256" key="1">
    <source>
        <dbReference type="ARBA" id="ARBA00009179"/>
    </source>
</evidence>
<keyword evidence="9" id="KW-1185">Reference proteome</keyword>
<evidence type="ECO:0000259" key="7">
    <source>
        <dbReference type="PROSITE" id="PS50106"/>
    </source>
</evidence>